<name>A0ABF7QZQ8_BORT9</name>
<geneLocation type="plasmid" evidence="2 3">
    <name>cp31</name>
</geneLocation>
<gene>
    <name evidence="2" type="primary">parA</name>
    <name evidence="2" type="ORF">BT0_P25</name>
</gene>
<accession>A0ABF7QZQ8</accession>
<keyword evidence="3" id="KW-1185">Reference proteome</keyword>
<proteinExistence type="predicted"/>
<feature type="domain" description="AAA" evidence="1">
    <location>
        <begin position="7"/>
        <end position="173"/>
    </location>
</feature>
<evidence type="ECO:0000259" key="1">
    <source>
        <dbReference type="Pfam" id="PF13614"/>
    </source>
</evidence>
<sequence length="246" mass="28555">MGNKKPKIISVANMKGGVGKSATSLAFSYLLSRKNRVLLIDTDTQASITSYYKDKVREYNIDLRTINIYEVLINNLDIEKAIINVDNNLDLIPSYLTLHKINDSRIDSKELLLKSNLNCFCNNYEYIILDTTPSFDITYKNSLLSSSHVIVPIVPEKWAIECLDLFYYFFHNLELNIPVFVLATRFKNNNTHKEYVNLLRNRDNFLGIISEREDLNKNIASNSIFSTKRDYMKEYENAMNNFLNSF</sequence>
<evidence type="ECO:0000313" key="2">
    <source>
        <dbReference type="EMBL" id="ASJ27619.1"/>
    </source>
</evidence>
<evidence type="ECO:0000313" key="3">
    <source>
        <dbReference type="Proteomes" id="UP000001205"/>
    </source>
</evidence>
<dbReference type="Gene3D" id="3.40.50.300">
    <property type="entry name" value="P-loop containing nucleotide triphosphate hydrolases"/>
    <property type="match status" value="1"/>
</dbReference>
<dbReference type="AlphaFoldDB" id="A0ABF7QZQ8"/>
<dbReference type="KEGG" id="btu:BT0_P25"/>
<dbReference type="InterPro" id="IPR025669">
    <property type="entry name" value="AAA_dom"/>
</dbReference>
<reference evidence="2 3" key="1">
    <citation type="submission" date="2017-01" db="EMBL/GenBank/DDBJ databases">
        <title>Reassembled and rearranged: the organization and evolution of antigen-encoding plasmids in two relapsing fever Borrelia species.</title>
        <authorList>
            <person name="Barbour A.G."/>
            <person name="Dai Q."/>
            <person name="Miller S.C."/>
            <person name="Porcella S.F."/>
            <person name="Schwan T.G."/>
            <person name="Lopez J.E."/>
        </authorList>
    </citation>
    <scope>NUCLEOTIDE SEQUENCE [LARGE SCALE GENOMIC DNA]</scope>
    <source>
        <strain evidence="2 3">91E135</strain>
        <plasmid evidence="2 3">cp31</plasmid>
    </source>
</reference>
<protein>
    <submittedName>
        <fullName evidence="2">PF-32-type protein</fullName>
    </submittedName>
</protein>
<dbReference type="CDD" id="cd02042">
    <property type="entry name" value="ParAB_family"/>
    <property type="match status" value="1"/>
</dbReference>
<keyword evidence="2" id="KW-0614">Plasmid</keyword>
<dbReference type="EMBL" id="CP019362">
    <property type="protein sequence ID" value="ASJ27619.1"/>
    <property type="molecule type" value="Genomic_DNA"/>
</dbReference>
<organism evidence="2 3">
    <name type="scientific">Borrelia turicatae (strain 91E135)</name>
    <dbReference type="NCBI Taxonomy" id="314724"/>
    <lineage>
        <taxon>Bacteria</taxon>
        <taxon>Pseudomonadati</taxon>
        <taxon>Spirochaetota</taxon>
        <taxon>Spirochaetia</taxon>
        <taxon>Spirochaetales</taxon>
        <taxon>Borreliaceae</taxon>
        <taxon>Borrelia</taxon>
    </lineage>
</organism>
<dbReference type="PANTHER" id="PTHR13696:SF99">
    <property type="entry name" value="COBYRINIC ACID AC-DIAMIDE SYNTHASE"/>
    <property type="match status" value="1"/>
</dbReference>
<dbReference type="InterPro" id="IPR050678">
    <property type="entry name" value="DNA_Partitioning_ATPase"/>
</dbReference>
<dbReference type="PANTHER" id="PTHR13696">
    <property type="entry name" value="P-LOOP CONTAINING NUCLEOSIDE TRIPHOSPHATE HYDROLASE"/>
    <property type="match status" value="1"/>
</dbReference>
<dbReference type="Pfam" id="PF13614">
    <property type="entry name" value="AAA_31"/>
    <property type="match status" value="1"/>
</dbReference>
<dbReference type="RefSeq" id="WP_088895080.1">
    <property type="nucleotide sequence ID" value="NZ_CP019362.1"/>
</dbReference>
<dbReference type="SUPFAM" id="SSF52540">
    <property type="entry name" value="P-loop containing nucleoside triphosphate hydrolases"/>
    <property type="match status" value="1"/>
</dbReference>
<dbReference type="InterPro" id="IPR027417">
    <property type="entry name" value="P-loop_NTPase"/>
</dbReference>
<dbReference type="Proteomes" id="UP000001205">
    <property type="component" value="Plasmid cp31"/>
</dbReference>